<accession>A0A4U3L7K6</accession>
<proteinExistence type="predicted"/>
<dbReference type="Gene3D" id="1.20.210.10">
    <property type="entry name" value="Cytochrome c oxidase-like, subunit I domain"/>
    <property type="match status" value="1"/>
</dbReference>
<keyword evidence="1" id="KW-0813">Transport</keyword>
<dbReference type="Pfam" id="PF00115">
    <property type="entry name" value="COX1"/>
    <property type="match status" value="1"/>
</dbReference>
<keyword evidence="6" id="KW-1185">Reference proteome</keyword>
<dbReference type="SUPFAM" id="SSF81442">
    <property type="entry name" value="Cytochrome c oxidase subunit I-like"/>
    <property type="match status" value="1"/>
</dbReference>
<evidence type="ECO:0000313" key="6">
    <source>
        <dbReference type="Proteomes" id="UP000305848"/>
    </source>
</evidence>
<dbReference type="OrthoDB" id="9806838at2"/>
<keyword evidence="2" id="KW-0472">Membrane</keyword>
<dbReference type="InterPro" id="IPR000883">
    <property type="entry name" value="Cyt_C_Oxase_1"/>
</dbReference>
<feature type="transmembrane region" description="Helical" evidence="2">
    <location>
        <begin position="590"/>
        <end position="610"/>
    </location>
</feature>
<dbReference type="RefSeq" id="WP_137260611.1">
    <property type="nucleotide sequence ID" value="NZ_SZQL01000002.1"/>
</dbReference>
<feature type="transmembrane region" description="Helical" evidence="2">
    <location>
        <begin position="114"/>
        <end position="137"/>
    </location>
</feature>
<dbReference type="GO" id="GO:0015990">
    <property type="term" value="P:electron transport coupled proton transport"/>
    <property type="evidence" value="ECO:0007669"/>
    <property type="project" value="TreeGrafter"/>
</dbReference>
<feature type="transmembrane region" description="Helical" evidence="2">
    <location>
        <begin position="478"/>
        <end position="498"/>
    </location>
</feature>
<feature type="transmembrane region" description="Helical" evidence="2">
    <location>
        <begin position="346"/>
        <end position="367"/>
    </location>
</feature>
<evidence type="ECO:0000256" key="2">
    <source>
        <dbReference type="SAM" id="Phobius"/>
    </source>
</evidence>
<feature type="transmembrane region" description="Helical" evidence="2">
    <location>
        <begin position="454"/>
        <end position="471"/>
    </location>
</feature>
<dbReference type="Proteomes" id="UP000305848">
    <property type="component" value="Unassembled WGS sequence"/>
</dbReference>
<keyword evidence="2" id="KW-1133">Transmembrane helix</keyword>
<evidence type="ECO:0000313" key="5">
    <source>
        <dbReference type="EMBL" id="TKK71012.1"/>
    </source>
</evidence>
<reference evidence="5 6" key="1">
    <citation type="submission" date="2019-05" db="EMBL/GenBank/DDBJ databases">
        <title>Panacibacter sp. strain 17mud1-8 Genome sequencing and assembly.</title>
        <authorList>
            <person name="Chhetri G."/>
        </authorList>
    </citation>
    <scope>NUCLEOTIDE SEQUENCE [LARGE SCALE GENOMIC DNA]</scope>
    <source>
        <strain evidence="5 6">17mud1-8</strain>
    </source>
</reference>
<dbReference type="GO" id="GO:0022904">
    <property type="term" value="P:respiratory electron transport chain"/>
    <property type="evidence" value="ECO:0007669"/>
    <property type="project" value="TreeGrafter"/>
</dbReference>
<keyword evidence="1" id="KW-0679">Respiratory chain</keyword>
<protein>
    <submittedName>
        <fullName evidence="5">Cytochrome oxidase subunit I</fullName>
    </submittedName>
</protein>
<feature type="chain" id="PRO_5020184257" evidence="3">
    <location>
        <begin position="29"/>
        <end position="721"/>
    </location>
</feature>
<dbReference type="PANTHER" id="PTHR10422">
    <property type="entry name" value="CYTOCHROME C OXIDASE SUBUNIT 1"/>
    <property type="match status" value="1"/>
</dbReference>
<feature type="transmembrane region" description="Helical" evidence="2">
    <location>
        <begin position="315"/>
        <end position="334"/>
    </location>
</feature>
<comment type="caution">
    <text evidence="5">The sequence shown here is derived from an EMBL/GenBank/DDBJ whole genome shotgun (WGS) entry which is preliminary data.</text>
</comment>
<feature type="transmembrane region" description="Helical" evidence="2">
    <location>
        <begin position="411"/>
        <end position="434"/>
    </location>
</feature>
<name>A0A4U3L7K6_9BACT</name>
<feature type="transmembrane region" description="Helical" evidence="2">
    <location>
        <begin position="669"/>
        <end position="688"/>
    </location>
</feature>
<keyword evidence="1" id="KW-0249">Electron transport</keyword>
<keyword evidence="2" id="KW-0812">Transmembrane</keyword>
<dbReference type="GO" id="GO:0016020">
    <property type="term" value="C:membrane"/>
    <property type="evidence" value="ECO:0007669"/>
    <property type="project" value="InterPro"/>
</dbReference>
<feature type="transmembrane region" description="Helical" evidence="2">
    <location>
        <begin position="379"/>
        <end position="399"/>
    </location>
</feature>
<dbReference type="GO" id="GO:0004129">
    <property type="term" value="F:cytochrome-c oxidase activity"/>
    <property type="evidence" value="ECO:0007669"/>
    <property type="project" value="InterPro"/>
</dbReference>
<dbReference type="PANTHER" id="PTHR10422:SF29">
    <property type="entry name" value="CYTOCHROME C OXIDASE SUBUNIT 1 HOMOLOG, BACTEROID"/>
    <property type="match status" value="1"/>
</dbReference>
<evidence type="ECO:0000256" key="3">
    <source>
        <dbReference type="SAM" id="SignalP"/>
    </source>
</evidence>
<dbReference type="InterPro" id="IPR036927">
    <property type="entry name" value="Cyt_c_oxase-like_su1_sf"/>
</dbReference>
<dbReference type="InterPro" id="IPR023616">
    <property type="entry name" value="Cyt_c_oxase-like_su1_dom"/>
</dbReference>
<evidence type="ECO:0000259" key="4">
    <source>
        <dbReference type="PROSITE" id="PS50855"/>
    </source>
</evidence>
<gene>
    <name evidence="5" type="ORF">FC093_04865</name>
</gene>
<feature type="transmembrane region" description="Helical" evidence="2">
    <location>
        <begin position="549"/>
        <end position="570"/>
    </location>
</feature>
<dbReference type="EMBL" id="SZQL01000002">
    <property type="protein sequence ID" value="TKK71012.1"/>
    <property type="molecule type" value="Genomic_DNA"/>
</dbReference>
<keyword evidence="3" id="KW-0732">Signal</keyword>
<dbReference type="GO" id="GO:0009060">
    <property type="term" value="P:aerobic respiration"/>
    <property type="evidence" value="ECO:0007669"/>
    <property type="project" value="InterPro"/>
</dbReference>
<feature type="domain" description="Cytochrome oxidase subunit I profile" evidence="4">
    <location>
        <begin position="261"/>
        <end position="721"/>
    </location>
</feature>
<feature type="transmembrane region" description="Helical" evidence="2">
    <location>
        <begin position="149"/>
        <end position="172"/>
    </location>
</feature>
<dbReference type="AlphaFoldDB" id="A0A4U3L7K6"/>
<feature type="transmembrane region" description="Helical" evidence="2">
    <location>
        <begin position="44"/>
        <end position="62"/>
    </location>
</feature>
<evidence type="ECO:0000256" key="1">
    <source>
        <dbReference type="ARBA" id="ARBA00022660"/>
    </source>
</evidence>
<sequence>MSTNKHFKVQWLRVIVCLLLPFSVFAQAKNTASPSAHAGTGELILLGLLVLIVLVAAIYLFIKTNEMMRLTRKDKDRESTGNVERYLNSFNIEQIETYLKYKETTKPKSSGNRLVLVLSMIVVASLYNTGLFAQTSAKQPVSLFSEGGIIITLILILTPILVGIILMIVKVVNMTKRYRRSQNLAEVARLTEYLKSLPEEEITDALRKRKAALDYKLSHNELSGSLPVKDDRGIITNVNEHANIRFIAEKRKALKRPEVDPQLSKLVIWFLITATVWLVFGTSVGEYIGIKFVAPDADHLSWLSFGRLRPVHTNAVFWGWSSLGMLGLGYYVVPRVGNVQIHSIKWGWYTLLLINAAVLFGSIALMAGINNGGGEYREYIWPIQLLFGIGLAITLANFLKTVARRKTREIYVSNWYIIAAVMFAITISLVAYLPFWQNGLGETITQGYYMHQGVGMWFMLFTLGLVYYYLPQQLNKPIYSYSLGILAFWSQIFFYTLIGTHHFVFSAIPWSLQTVAIIGSVGMVIPVVSGTTNFIMTFKGSWHKVSGSYTLPFFIIGIIFYFTGSLQGTAEAFRFTNLAWHFTDFTVAHSHLTMYGIIAFFLWAGIYAIIPRITRQEPPQITVGIHFWMAFIGLLFYSIPLMVGGTLKGMMWMDGKPFIDGVSFMAPYWLWRAIGGTLMWTSHLVFAFNMYKMIRPRYTVNINEEAIEKFASEDHELVDVQ</sequence>
<feature type="transmembrane region" description="Helical" evidence="2">
    <location>
        <begin position="266"/>
        <end position="290"/>
    </location>
</feature>
<feature type="transmembrane region" description="Helical" evidence="2">
    <location>
        <begin position="622"/>
        <end position="643"/>
    </location>
</feature>
<feature type="transmembrane region" description="Helical" evidence="2">
    <location>
        <begin position="510"/>
        <end position="528"/>
    </location>
</feature>
<organism evidence="5 6">
    <name type="scientific">Ilyomonas limi</name>
    <dbReference type="NCBI Taxonomy" id="2575867"/>
    <lineage>
        <taxon>Bacteria</taxon>
        <taxon>Pseudomonadati</taxon>
        <taxon>Bacteroidota</taxon>
        <taxon>Chitinophagia</taxon>
        <taxon>Chitinophagales</taxon>
        <taxon>Chitinophagaceae</taxon>
        <taxon>Ilyomonas</taxon>
    </lineage>
</organism>
<dbReference type="PROSITE" id="PS50855">
    <property type="entry name" value="COX1"/>
    <property type="match status" value="1"/>
</dbReference>
<dbReference type="GO" id="GO:0020037">
    <property type="term" value="F:heme binding"/>
    <property type="evidence" value="ECO:0007669"/>
    <property type="project" value="InterPro"/>
</dbReference>
<feature type="signal peptide" evidence="3">
    <location>
        <begin position="1"/>
        <end position="28"/>
    </location>
</feature>